<dbReference type="GO" id="GO:0009055">
    <property type="term" value="F:electron transfer activity"/>
    <property type="evidence" value="ECO:0007669"/>
    <property type="project" value="TreeGrafter"/>
</dbReference>
<dbReference type="GO" id="GO:0008177">
    <property type="term" value="F:succinate dehydrogenase (quinone) activity"/>
    <property type="evidence" value="ECO:0007669"/>
    <property type="project" value="UniProtKB-EC"/>
</dbReference>
<dbReference type="RefSeq" id="WP_023007267.1">
    <property type="nucleotide sequence ID" value="NZ_FNIV01000014.1"/>
</dbReference>
<dbReference type="GO" id="GO:0005886">
    <property type="term" value="C:plasma membrane"/>
    <property type="evidence" value="ECO:0007669"/>
    <property type="project" value="UniProtKB-SubCell"/>
</dbReference>
<dbReference type="PIRSF" id="PIRSF000171">
    <property type="entry name" value="SDHA_APRA_LASPO"/>
    <property type="match status" value="1"/>
</dbReference>
<evidence type="ECO:0000256" key="12">
    <source>
        <dbReference type="ARBA" id="ARBA00022982"/>
    </source>
</evidence>
<dbReference type="InterPro" id="IPR015939">
    <property type="entry name" value="Fum_Rdtase/Succ_DH_flav-like_C"/>
</dbReference>
<comment type="cofactor">
    <cofactor evidence="19">
        <name>FAD</name>
        <dbReference type="ChEBI" id="CHEBI:57692"/>
    </cofactor>
    <text evidence="19">Flavinylated by SdhE, about 5% flavinylation occurs in the absence of SdhE.</text>
</comment>
<keyword evidence="25" id="KW-1185">Reference proteome</keyword>
<feature type="binding site" evidence="18">
    <location>
        <position position="401"/>
    </location>
    <ligand>
        <name>substrate</name>
    </ligand>
</feature>
<evidence type="ECO:0000256" key="6">
    <source>
        <dbReference type="ARBA" id="ARBA00019965"/>
    </source>
</evidence>
<dbReference type="SUPFAM" id="SSF46977">
    <property type="entry name" value="Succinate dehydrogenase/fumarate reductase flavoprotein C-terminal domain"/>
    <property type="match status" value="1"/>
</dbReference>
<feature type="binding site" evidence="19">
    <location>
        <begin position="38"/>
        <end position="53"/>
    </location>
    <ligand>
        <name>FAD</name>
        <dbReference type="ChEBI" id="CHEBI:57692"/>
    </ligand>
</feature>
<comment type="function">
    <text evidence="1">Two distinct, membrane-bound, FAD-containing enzymes are responsible for the catalysis of fumarate and succinate interconversion; the fumarate reductase is used in anaerobic growth, and the succinate dehydrogenase is used in aerobic growth.</text>
</comment>
<evidence type="ECO:0000256" key="7">
    <source>
        <dbReference type="ARBA" id="ARBA00022448"/>
    </source>
</evidence>
<keyword evidence="10 19" id="KW-0285">Flavoprotein</keyword>
<evidence type="ECO:0000256" key="21">
    <source>
        <dbReference type="RuleBase" id="RU362051"/>
    </source>
</evidence>
<keyword evidence="9 21" id="KW-0997">Cell inner membrane</keyword>
<gene>
    <name evidence="24" type="ORF">SAMN04487957_11478</name>
</gene>
<evidence type="ECO:0000256" key="16">
    <source>
        <dbReference type="NCBIfam" id="TIGR01816"/>
    </source>
</evidence>
<evidence type="ECO:0000256" key="15">
    <source>
        <dbReference type="ARBA" id="ARBA00049220"/>
    </source>
</evidence>
<dbReference type="SUPFAM" id="SSF51905">
    <property type="entry name" value="FAD/NAD(P)-binding domain"/>
    <property type="match status" value="1"/>
</dbReference>
<dbReference type="GO" id="GO:0022900">
    <property type="term" value="P:electron transport chain"/>
    <property type="evidence" value="ECO:0007669"/>
    <property type="project" value="UniProtKB-UniRule"/>
</dbReference>
<sequence>MSNMRSLSFDAIIIGGGGAGLRAALELAKSGKKTAVLSKVFPTRSHTVSAQGGITCAIASADPNDDWRWHMYDTVKGGDYIADQDAAEYMCSEGPKAVFELEHMGLPFSRFDNGRIYQRPFGGQSKDFGAGGQAARTCAAADRTGHALLHTLYQNNLKNNTTFLNEWYAVDLVKNANGDVVGCIAMDIETGEVVHVKSKATVLATGGSGRIYASTTNALINTGDGIGMALRAGFPMQDMEMWQFHPTGIYGAGTLVTEGCRGEGGYLVNKDGERFMERYAPNAKDLAGRDVVARSMVMEILEGRGCGENGDHVYLKLDHLGEEVLGKRLPGIVELSKTFAHVDPAKEPIPVVPTCHYMMGGVPTNVHGQAIMRGEDGKDQIVNGLFACGEAACVSVHGANRLGGNSLLDLVVFGRAAGMFIEGALNEGIDYLEASESDVESAMKRITRWNESEGGETVPELKRELQGIMQNSFGVFREEENMQKGVKQLAELRGRIANAHLPDKSNAFNTARVEALELDNLMEVAEATAIAALERKESRGAHSRYDYPDRDDVNWLKHSLYFPTEKKVGKRDVNFAPKTVDMFEPKVRTY</sequence>
<keyword evidence="21" id="KW-0816">Tricarboxylic acid cycle</keyword>
<evidence type="ECO:0000313" key="25">
    <source>
        <dbReference type="Proteomes" id="UP000199075"/>
    </source>
</evidence>
<dbReference type="InterPro" id="IPR037099">
    <property type="entry name" value="Fum_R/Succ_DH_flav-like_C_sf"/>
</dbReference>
<proteinExistence type="inferred from homology"/>
<feature type="binding site" evidence="19">
    <location>
        <begin position="406"/>
        <end position="407"/>
    </location>
    <ligand>
        <name>FAD</name>
        <dbReference type="ChEBI" id="CHEBI:57692"/>
    </ligand>
</feature>
<comment type="catalytic activity">
    <reaction evidence="15 21">
        <text>a quinone + succinate = fumarate + a quinol</text>
        <dbReference type="Rhea" id="RHEA:40523"/>
        <dbReference type="ChEBI" id="CHEBI:24646"/>
        <dbReference type="ChEBI" id="CHEBI:29806"/>
        <dbReference type="ChEBI" id="CHEBI:30031"/>
        <dbReference type="ChEBI" id="CHEBI:132124"/>
        <dbReference type="EC" id="1.3.5.1"/>
    </reaction>
</comment>
<feature type="binding site" evidence="19">
    <location>
        <position position="390"/>
    </location>
    <ligand>
        <name>FAD</name>
        <dbReference type="ChEBI" id="CHEBI:57692"/>
    </ligand>
</feature>
<comment type="pathway">
    <text evidence="3 21">Carbohydrate metabolism; tricarboxylic acid cycle; fumarate from succinate (bacterial route): step 1/1.</text>
</comment>
<dbReference type="PROSITE" id="PS00504">
    <property type="entry name" value="FRD_SDH_FAD_BINDING"/>
    <property type="match status" value="1"/>
</dbReference>
<evidence type="ECO:0000256" key="8">
    <source>
        <dbReference type="ARBA" id="ARBA00022475"/>
    </source>
</evidence>
<dbReference type="SUPFAM" id="SSF56425">
    <property type="entry name" value="Succinate dehydrogenase/fumarate reductase flavoprotein, catalytic domain"/>
    <property type="match status" value="1"/>
</dbReference>
<evidence type="ECO:0000256" key="5">
    <source>
        <dbReference type="ARBA" id="ARBA00012792"/>
    </source>
</evidence>
<evidence type="ECO:0000256" key="18">
    <source>
        <dbReference type="PIRSR" id="PIRSR611281-2"/>
    </source>
</evidence>
<dbReference type="Gene3D" id="1.20.58.100">
    <property type="entry name" value="Fumarate reductase/succinate dehydrogenase flavoprotein-like, C-terminal domain"/>
    <property type="match status" value="1"/>
</dbReference>
<dbReference type="InterPro" id="IPR003953">
    <property type="entry name" value="FAD-dep_OxRdtase_2_FAD-bd"/>
</dbReference>
<evidence type="ECO:0000256" key="17">
    <source>
        <dbReference type="PIRSR" id="PIRSR000171-1"/>
    </source>
</evidence>
<dbReference type="NCBIfam" id="TIGR01816">
    <property type="entry name" value="sdhA_forward"/>
    <property type="match status" value="1"/>
</dbReference>
<dbReference type="EC" id="1.3.5.1" evidence="5 21"/>
<keyword evidence="11 19" id="KW-0274">FAD</keyword>
<dbReference type="Gene3D" id="3.90.700.10">
    <property type="entry name" value="Succinate dehydrogenase/fumarate reductase flavoprotein, catalytic domain"/>
    <property type="match status" value="1"/>
</dbReference>
<evidence type="ECO:0000256" key="3">
    <source>
        <dbReference type="ARBA" id="ARBA00004894"/>
    </source>
</evidence>
<dbReference type="PANTHER" id="PTHR11632:SF51">
    <property type="entry name" value="SUCCINATE DEHYDROGENASE [UBIQUINONE] FLAVOPROTEIN SUBUNIT, MITOCHONDRIAL"/>
    <property type="match status" value="1"/>
</dbReference>
<dbReference type="OrthoDB" id="9806724at2"/>
<evidence type="ECO:0000256" key="1">
    <source>
        <dbReference type="ARBA" id="ARBA00002054"/>
    </source>
</evidence>
<dbReference type="PANTHER" id="PTHR11632">
    <property type="entry name" value="SUCCINATE DEHYDROGENASE 2 FLAVOPROTEIN SUBUNIT"/>
    <property type="match status" value="1"/>
</dbReference>
<protein>
    <recommendedName>
        <fullName evidence="6 16">Succinate dehydrogenase flavoprotein subunit</fullName>
        <ecNumber evidence="5 21">1.3.5.1</ecNumber>
    </recommendedName>
</protein>
<dbReference type="FunFam" id="3.90.700.10:FF:000001">
    <property type="entry name" value="Mitochondrial succinate dehydrogenase flavoprotein subunit"/>
    <property type="match status" value="1"/>
</dbReference>
<dbReference type="InterPro" id="IPR036188">
    <property type="entry name" value="FAD/NAD-bd_sf"/>
</dbReference>
<dbReference type="Pfam" id="PF00890">
    <property type="entry name" value="FAD_binding_2"/>
    <property type="match status" value="1"/>
</dbReference>
<keyword evidence="8" id="KW-1003">Cell membrane</keyword>
<dbReference type="NCBIfam" id="TIGR01812">
    <property type="entry name" value="sdhA_frdA_Gneg"/>
    <property type="match status" value="1"/>
</dbReference>
<dbReference type="InterPro" id="IPR003952">
    <property type="entry name" value="FRD_SDH_FAD_BS"/>
</dbReference>
<dbReference type="GO" id="GO:0009061">
    <property type="term" value="P:anaerobic respiration"/>
    <property type="evidence" value="ECO:0007669"/>
    <property type="project" value="TreeGrafter"/>
</dbReference>
<evidence type="ECO:0000256" key="11">
    <source>
        <dbReference type="ARBA" id="ARBA00022827"/>
    </source>
</evidence>
<name>A0A1H0N7P6_9GAMM</name>
<dbReference type="EMBL" id="FNIV01000014">
    <property type="protein sequence ID" value="SDO88749.1"/>
    <property type="molecule type" value="Genomic_DNA"/>
</dbReference>
<keyword evidence="7 21" id="KW-0813">Transport</keyword>
<keyword evidence="14 21" id="KW-0472">Membrane</keyword>
<evidence type="ECO:0000313" key="24">
    <source>
        <dbReference type="EMBL" id="SDO88749.1"/>
    </source>
</evidence>
<feature type="binding site" evidence="18">
    <location>
        <position position="257"/>
    </location>
    <ligand>
        <name>substrate</name>
    </ligand>
</feature>
<evidence type="ECO:0000256" key="4">
    <source>
        <dbReference type="ARBA" id="ARBA00008040"/>
    </source>
</evidence>
<evidence type="ECO:0000256" key="2">
    <source>
        <dbReference type="ARBA" id="ARBA00004515"/>
    </source>
</evidence>
<keyword evidence="13 21" id="KW-0560">Oxidoreductase</keyword>
<dbReference type="FunFam" id="4.10.80.40:FF:000001">
    <property type="entry name" value="Succinate dehydrogenase flavoprotein subunit"/>
    <property type="match status" value="1"/>
</dbReference>
<evidence type="ECO:0000256" key="14">
    <source>
        <dbReference type="ARBA" id="ARBA00023136"/>
    </source>
</evidence>
<dbReference type="Gene3D" id="3.50.50.60">
    <property type="entry name" value="FAD/NAD(P)-binding domain"/>
    <property type="match status" value="1"/>
</dbReference>
<dbReference type="Pfam" id="PF02910">
    <property type="entry name" value="Succ_DH_flav_C"/>
    <property type="match status" value="1"/>
</dbReference>
<accession>A0A1H0N7P6</accession>
<feature type="binding site" evidence="18">
    <location>
        <position position="245"/>
    </location>
    <ligand>
        <name>substrate</name>
    </ligand>
</feature>
<dbReference type="GO" id="GO:0050660">
    <property type="term" value="F:flavin adenine dinucleotide binding"/>
    <property type="evidence" value="ECO:0007669"/>
    <property type="project" value="UniProtKB-UniRule"/>
</dbReference>
<dbReference type="STRING" id="419597.SAMN04487957_11478"/>
<feature type="domain" description="Fumarate reductase/succinate dehydrogenase flavoprotein-like C-terminal" evidence="23">
    <location>
        <begin position="463"/>
        <end position="590"/>
    </location>
</feature>
<evidence type="ECO:0000256" key="13">
    <source>
        <dbReference type="ARBA" id="ARBA00023002"/>
    </source>
</evidence>
<reference evidence="25" key="1">
    <citation type="submission" date="2016-10" db="EMBL/GenBank/DDBJ databases">
        <authorList>
            <person name="Varghese N."/>
            <person name="Submissions S."/>
        </authorList>
    </citation>
    <scope>NUCLEOTIDE SEQUENCE [LARGE SCALE GENOMIC DNA]</scope>
    <source>
        <strain evidence="25">CGMCC 1.6444</strain>
    </source>
</reference>
<keyword evidence="12 21" id="KW-0249">Electron transport</keyword>
<evidence type="ECO:0000259" key="22">
    <source>
        <dbReference type="Pfam" id="PF00890"/>
    </source>
</evidence>
<dbReference type="InterPro" id="IPR030664">
    <property type="entry name" value="SdhA/FrdA/AprA"/>
</dbReference>
<comment type="subcellular location">
    <subcellularLocation>
        <location evidence="2 21">Cell inner membrane</location>
        <topology evidence="2 21">Peripheral membrane protein</topology>
        <orientation evidence="2 21">Cytoplasmic side</orientation>
    </subcellularLocation>
</comment>
<dbReference type="Gene3D" id="4.10.80.40">
    <property type="entry name" value="succinate dehydrogenase protein domain"/>
    <property type="match status" value="1"/>
</dbReference>
<dbReference type="UniPathway" id="UPA00223">
    <property type="reaction ID" value="UER01005"/>
</dbReference>
<organism evidence="24 25">
    <name type="scientific">Halomonas shengliensis</name>
    <dbReference type="NCBI Taxonomy" id="419597"/>
    <lineage>
        <taxon>Bacteria</taxon>
        <taxon>Pseudomonadati</taxon>
        <taxon>Pseudomonadota</taxon>
        <taxon>Gammaproteobacteria</taxon>
        <taxon>Oceanospirillales</taxon>
        <taxon>Halomonadaceae</taxon>
        <taxon>Halomonas</taxon>
    </lineage>
</organism>
<evidence type="ECO:0000256" key="10">
    <source>
        <dbReference type="ARBA" id="ARBA00022630"/>
    </source>
</evidence>
<evidence type="ECO:0000259" key="23">
    <source>
        <dbReference type="Pfam" id="PF02910"/>
    </source>
</evidence>
<dbReference type="AlphaFoldDB" id="A0A1H0N7P6"/>
<feature type="binding site" evidence="19">
    <location>
        <begin position="15"/>
        <end position="20"/>
    </location>
    <ligand>
        <name>FAD</name>
        <dbReference type="ChEBI" id="CHEBI:57692"/>
    </ligand>
</feature>
<dbReference type="FunFam" id="1.20.58.100:FF:000001">
    <property type="entry name" value="Succinate dehydrogenase flavoprotein subunit (SdhA)"/>
    <property type="match status" value="1"/>
</dbReference>
<dbReference type="GO" id="GO:0006099">
    <property type="term" value="P:tricarboxylic acid cycle"/>
    <property type="evidence" value="ECO:0007669"/>
    <property type="project" value="UniProtKB-UniRule"/>
</dbReference>
<dbReference type="InterPro" id="IPR027477">
    <property type="entry name" value="Succ_DH/fumarate_Rdtase_cat_sf"/>
</dbReference>
<dbReference type="InterPro" id="IPR011281">
    <property type="entry name" value="Succ_DH_flav_su_fwd"/>
</dbReference>
<evidence type="ECO:0000256" key="20">
    <source>
        <dbReference type="PIRSR" id="PIRSR611281-4"/>
    </source>
</evidence>
<evidence type="ECO:0000256" key="9">
    <source>
        <dbReference type="ARBA" id="ARBA00022519"/>
    </source>
</evidence>
<feature type="binding site" evidence="19">
    <location>
        <position position="224"/>
    </location>
    <ligand>
        <name>FAD</name>
        <dbReference type="ChEBI" id="CHEBI:57692"/>
    </ligand>
</feature>
<feature type="domain" description="FAD-dependent oxidoreductase 2 FAD-binding" evidence="22">
    <location>
        <begin position="10"/>
        <end position="407"/>
    </location>
</feature>
<dbReference type="InterPro" id="IPR014006">
    <property type="entry name" value="Succ_Dhase_FrdA_Gneg"/>
</dbReference>
<feature type="modified residue" description="Tele-8alpha-FAD histidine" evidence="20">
    <location>
        <position position="46"/>
    </location>
</feature>
<evidence type="ECO:0000256" key="19">
    <source>
        <dbReference type="PIRSR" id="PIRSR611281-3"/>
    </source>
</evidence>
<dbReference type="Proteomes" id="UP000199075">
    <property type="component" value="Unassembled WGS sequence"/>
</dbReference>
<feature type="binding site" evidence="18">
    <location>
        <position position="356"/>
    </location>
    <ligand>
        <name>substrate</name>
    </ligand>
</feature>
<feature type="active site" description="Proton acceptor" evidence="17">
    <location>
        <position position="289"/>
    </location>
</feature>
<comment type="similarity">
    <text evidence="4 21">Belongs to the FAD-dependent oxidoreductase 2 family. FRD/SDH subfamily.</text>
</comment>